<protein>
    <recommendedName>
        <fullName evidence="4">Flagellar hook protein FlgE</fullName>
    </recommendedName>
</protein>
<dbReference type="OrthoDB" id="9804559at2"/>
<gene>
    <name evidence="8" type="ORF">PK98_02745</name>
</gene>
<dbReference type="GO" id="GO:0071978">
    <property type="term" value="P:bacterial-type flagellum-dependent swarming motility"/>
    <property type="evidence" value="ECO:0007669"/>
    <property type="project" value="TreeGrafter"/>
</dbReference>
<comment type="caution">
    <text evidence="8">The sequence shown here is derived from an EMBL/GenBank/DDBJ whole genome shotgun (WGS) entry which is preliminary data.</text>
</comment>
<evidence type="ECO:0000259" key="5">
    <source>
        <dbReference type="Pfam" id="PF00460"/>
    </source>
</evidence>
<keyword evidence="8" id="KW-0969">Cilium</keyword>
<evidence type="ECO:0000256" key="2">
    <source>
        <dbReference type="ARBA" id="ARBA00009677"/>
    </source>
</evidence>
<dbReference type="GO" id="GO:0009425">
    <property type="term" value="C:bacterial-type flagellum basal body"/>
    <property type="evidence" value="ECO:0007669"/>
    <property type="project" value="UniProtKB-SubCell"/>
</dbReference>
<dbReference type="SUPFAM" id="SSF117143">
    <property type="entry name" value="Flagellar hook protein flgE"/>
    <property type="match status" value="1"/>
</dbReference>
<dbReference type="InterPro" id="IPR020013">
    <property type="entry name" value="Flagellar_FlgE/F/G"/>
</dbReference>
<comment type="subcellular location">
    <subcellularLocation>
        <location evidence="1 4">Bacterial flagellum basal body</location>
    </subcellularLocation>
</comment>
<organism evidence="8 9">
    <name type="scientific">Croceibacterium mercuriale</name>
    <dbReference type="NCBI Taxonomy" id="1572751"/>
    <lineage>
        <taxon>Bacteria</taxon>
        <taxon>Pseudomonadati</taxon>
        <taxon>Pseudomonadota</taxon>
        <taxon>Alphaproteobacteria</taxon>
        <taxon>Sphingomonadales</taxon>
        <taxon>Erythrobacteraceae</taxon>
        <taxon>Croceibacterium</taxon>
    </lineage>
</organism>
<evidence type="ECO:0000313" key="9">
    <source>
        <dbReference type="Proteomes" id="UP000030988"/>
    </source>
</evidence>
<keyword evidence="8" id="KW-0282">Flagellum</keyword>
<evidence type="ECO:0000256" key="4">
    <source>
        <dbReference type="RuleBase" id="RU362116"/>
    </source>
</evidence>
<evidence type="ECO:0000256" key="1">
    <source>
        <dbReference type="ARBA" id="ARBA00004117"/>
    </source>
</evidence>
<dbReference type="NCBIfam" id="TIGR03506">
    <property type="entry name" value="FlgEFG_subfam"/>
    <property type="match status" value="2"/>
</dbReference>
<dbReference type="InterPro" id="IPR037925">
    <property type="entry name" value="FlgE/F/G-like"/>
</dbReference>
<dbReference type="PANTHER" id="PTHR30435:SF1">
    <property type="entry name" value="FLAGELLAR HOOK PROTEIN FLGE"/>
    <property type="match status" value="1"/>
</dbReference>
<sequence>MSYYTSISGLKNAQTDLGVIAHNIANTETNGFKKSNASFSDVVARSAMSDPRKTMGIGARLQSITQNFSLGSTEQTGSALDLAINGSGFFALKAAEDGSMSYTRNGALELDRNGYINDGSDNRLQVFAVDANGAVTSTTPVDALIPATNAGGAEFVGLTIREDGLVTANYADSSVNPVGRVALANFASTTGLQQVGSTKWEATGLSGQPTYGEAGVGMNGSLLSGTLERSNVDIAEELVGLISAQRNFQANAKAIDTATRITETIINLRT</sequence>
<feature type="domain" description="Flagellar hook protein FlgE/F/G-like D1" evidence="7">
    <location>
        <begin position="83"/>
        <end position="168"/>
    </location>
</feature>
<dbReference type="InterPro" id="IPR010930">
    <property type="entry name" value="Flg_bb/hook_C_dom"/>
</dbReference>
<keyword evidence="8" id="KW-0966">Cell projection</keyword>
<reference evidence="8 9" key="1">
    <citation type="submission" date="2014-11" db="EMBL/GenBank/DDBJ databases">
        <title>Draft genome sequence of Kirrobacter mercurialis.</title>
        <authorList>
            <person name="Coil D.A."/>
            <person name="Eisen J.A."/>
        </authorList>
    </citation>
    <scope>NUCLEOTIDE SEQUENCE [LARGE SCALE GENOMIC DNA]</scope>
    <source>
        <strain evidence="8 9">Coronado</strain>
    </source>
</reference>
<keyword evidence="9" id="KW-1185">Reference proteome</keyword>
<dbReference type="Pfam" id="PF00460">
    <property type="entry name" value="Flg_bb_rod"/>
    <property type="match status" value="1"/>
</dbReference>
<evidence type="ECO:0000313" key="8">
    <source>
        <dbReference type="EMBL" id="KHL25596.1"/>
    </source>
</evidence>
<name>A0A0B2C0T0_9SPHN</name>
<dbReference type="Pfam" id="PF06429">
    <property type="entry name" value="Flg_bbr_C"/>
    <property type="match status" value="1"/>
</dbReference>
<comment type="similarity">
    <text evidence="2 4">Belongs to the flagella basal body rod proteins family.</text>
</comment>
<keyword evidence="3 4" id="KW-0975">Bacterial flagellum</keyword>
<dbReference type="RefSeq" id="WP_039094098.1">
    <property type="nucleotide sequence ID" value="NZ_JTDN01000001.1"/>
</dbReference>
<dbReference type="Proteomes" id="UP000030988">
    <property type="component" value="Unassembled WGS sequence"/>
</dbReference>
<dbReference type="PANTHER" id="PTHR30435">
    <property type="entry name" value="FLAGELLAR PROTEIN"/>
    <property type="match status" value="1"/>
</dbReference>
<accession>A0A0B2C0T0</accession>
<dbReference type="Pfam" id="PF22692">
    <property type="entry name" value="LlgE_F_G_D1"/>
    <property type="match status" value="1"/>
</dbReference>
<feature type="domain" description="Flagellar basal-body/hook protein C-terminal" evidence="6">
    <location>
        <begin position="224"/>
        <end position="268"/>
    </location>
</feature>
<comment type="function">
    <text evidence="4">A flexible structure which links the flagellar filament to the drive apparatus in the basal body.</text>
</comment>
<dbReference type="GO" id="GO:0005829">
    <property type="term" value="C:cytosol"/>
    <property type="evidence" value="ECO:0007669"/>
    <property type="project" value="TreeGrafter"/>
</dbReference>
<dbReference type="STRING" id="1572751.PK98_02745"/>
<evidence type="ECO:0000259" key="6">
    <source>
        <dbReference type="Pfam" id="PF06429"/>
    </source>
</evidence>
<evidence type="ECO:0000256" key="3">
    <source>
        <dbReference type="ARBA" id="ARBA00023143"/>
    </source>
</evidence>
<proteinExistence type="inferred from homology"/>
<dbReference type="AlphaFoldDB" id="A0A0B2C0T0"/>
<evidence type="ECO:0000259" key="7">
    <source>
        <dbReference type="Pfam" id="PF22692"/>
    </source>
</evidence>
<dbReference type="InterPro" id="IPR053967">
    <property type="entry name" value="LlgE_F_G-like_D1"/>
</dbReference>
<dbReference type="GO" id="GO:0009424">
    <property type="term" value="C:bacterial-type flagellum hook"/>
    <property type="evidence" value="ECO:0007669"/>
    <property type="project" value="TreeGrafter"/>
</dbReference>
<dbReference type="EMBL" id="JTDN01000001">
    <property type="protein sequence ID" value="KHL25596.1"/>
    <property type="molecule type" value="Genomic_DNA"/>
</dbReference>
<feature type="domain" description="Flagellar basal body rod protein N-terminal" evidence="5">
    <location>
        <begin position="4"/>
        <end position="33"/>
    </location>
</feature>
<dbReference type="InterPro" id="IPR001444">
    <property type="entry name" value="Flag_bb_rod_N"/>
</dbReference>